<gene>
    <name evidence="3" type="primary">LOC114074245</name>
</gene>
<accession>A0ABM1UWP8</accession>
<reference evidence="3" key="2">
    <citation type="submission" date="2025-08" db="UniProtKB">
        <authorList>
            <consortium name="RefSeq"/>
        </authorList>
    </citation>
    <scope>IDENTIFICATION</scope>
</reference>
<dbReference type="Proteomes" id="UP000694930">
    <property type="component" value="Chromosome 1"/>
</dbReference>
<dbReference type="RefSeq" id="XP_027767916.1">
    <property type="nucleotide sequence ID" value="XM_027912115.1"/>
</dbReference>
<evidence type="ECO:0000313" key="2">
    <source>
        <dbReference type="Proteomes" id="UP000694930"/>
    </source>
</evidence>
<reference evidence="2" key="1">
    <citation type="journal article" date="2014" name="Nat. Genet.">
        <title>The genome of the stress-tolerant wild tomato species Solanum pennellii.</title>
        <authorList>
            <person name="Bolger A."/>
            <person name="Scossa F."/>
            <person name="Bolger M.E."/>
            <person name="Lanz C."/>
            <person name="Maumus F."/>
            <person name="Tohge T."/>
            <person name="Quesneville H."/>
            <person name="Alseekh S."/>
            <person name="Sorensen I."/>
            <person name="Lichtenstein G."/>
            <person name="Fich E.A."/>
            <person name="Conte M."/>
            <person name="Keller H."/>
            <person name="Schneeberger K."/>
            <person name="Schwacke R."/>
            <person name="Ofner I."/>
            <person name="Vrebalov J."/>
            <person name="Xu Y."/>
            <person name="Osorio S."/>
            <person name="Aflitos S.A."/>
            <person name="Schijlen E."/>
            <person name="Jimenez-Gomez J.M."/>
            <person name="Ryngajllo M."/>
            <person name="Kimura S."/>
            <person name="Kumar R."/>
            <person name="Koenig D."/>
            <person name="Headland L.R."/>
            <person name="Maloof J.N."/>
            <person name="Sinha N."/>
            <person name="van Ham R.C."/>
            <person name="Lankhorst R.K."/>
            <person name="Mao L."/>
            <person name="Vogel A."/>
            <person name="Arsova B."/>
            <person name="Panstruga R."/>
            <person name="Fei Z."/>
            <person name="Rose J.K."/>
            <person name="Zamir D."/>
            <person name="Carrari F."/>
            <person name="Giovannoni J.J."/>
            <person name="Weigel D."/>
            <person name="Usadel B."/>
            <person name="Fernie A.R."/>
        </authorList>
    </citation>
    <scope>NUCLEOTIDE SEQUENCE [LARGE SCALE GENOMIC DNA]</scope>
    <source>
        <strain evidence="2">cv. LA0716</strain>
    </source>
</reference>
<sequence>MIEEIQAIEKNQTCDLVDLSEGKNVIGLKWIFKTKYNADGSVKRHKARLVPKGYSQQQGIDFDETFSPVARFETASFLGEGKRKVYRLKKALYGLKQAPRAWYSKIDSFFLRAAIQEK</sequence>
<organism evidence="2 3">
    <name type="scientific">Solanum pennellii</name>
    <name type="common">Tomato</name>
    <name type="synonym">Lycopersicon pennellii</name>
    <dbReference type="NCBI Taxonomy" id="28526"/>
    <lineage>
        <taxon>Eukaryota</taxon>
        <taxon>Viridiplantae</taxon>
        <taxon>Streptophyta</taxon>
        <taxon>Embryophyta</taxon>
        <taxon>Tracheophyta</taxon>
        <taxon>Spermatophyta</taxon>
        <taxon>Magnoliopsida</taxon>
        <taxon>eudicotyledons</taxon>
        <taxon>Gunneridae</taxon>
        <taxon>Pentapetalae</taxon>
        <taxon>asterids</taxon>
        <taxon>lamiids</taxon>
        <taxon>Solanales</taxon>
        <taxon>Solanaceae</taxon>
        <taxon>Solanoideae</taxon>
        <taxon>Solaneae</taxon>
        <taxon>Solanum</taxon>
        <taxon>Solanum subgen. Lycopersicon</taxon>
    </lineage>
</organism>
<dbReference type="Pfam" id="PF07727">
    <property type="entry name" value="RVT_2"/>
    <property type="match status" value="2"/>
</dbReference>
<keyword evidence="2" id="KW-1185">Reference proteome</keyword>
<dbReference type="InterPro" id="IPR013103">
    <property type="entry name" value="RVT_2"/>
</dbReference>
<evidence type="ECO:0000313" key="3">
    <source>
        <dbReference type="RefSeq" id="XP_027767916.1"/>
    </source>
</evidence>
<feature type="domain" description="Reverse transcriptase Ty1/copia-type" evidence="1">
    <location>
        <begin position="81"/>
        <end position="111"/>
    </location>
</feature>
<proteinExistence type="predicted"/>
<dbReference type="GeneID" id="114074245"/>
<dbReference type="InterPro" id="IPR043502">
    <property type="entry name" value="DNA/RNA_pol_sf"/>
</dbReference>
<name>A0ABM1UWP8_SOLPN</name>
<feature type="domain" description="Reverse transcriptase Ty1/copia-type" evidence="1">
    <location>
        <begin position="11"/>
        <end position="76"/>
    </location>
</feature>
<evidence type="ECO:0000259" key="1">
    <source>
        <dbReference type="Pfam" id="PF07727"/>
    </source>
</evidence>
<protein>
    <submittedName>
        <fullName evidence="3">Uncharacterized protein LOC114074245</fullName>
    </submittedName>
</protein>
<dbReference type="SUPFAM" id="SSF56672">
    <property type="entry name" value="DNA/RNA polymerases"/>
    <property type="match status" value="1"/>
</dbReference>